<name>X0PTV3_RHOWR</name>
<keyword evidence="1" id="KW-0805">Transcription regulation</keyword>
<dbReference type="PROSITE" id="PS50043">
    <property type="entry name" value="HTH_LUXR_2"/>
    <property type="match status" value="1"/>
</dbReference>
<dbReference type="AlphaFoldDB" id="X0PTV3"/>
<evidence type="ECO:0000259" key="4">
    <source>
        <dbReference type="PROSITE" id="PS50043"/>
    </source>
</evidence>
<comment type="caution">
    <text evidence="5">The sequence shown here is derived from an EMBL/GenBank/DDBJ whole genome shotgun (WGS) entry which is preliminary data.</text>
</comment>
<evidence type="ECO:0000256" key="1">
    <source>
        <dbReference type="ARBA" id="ARBA00023015"/>
    </source>
</evidence>
<dbReference type="Pfam" id="PF01590">
    <property type="entry name" value="GAF"/>
    <property type="match status" value="1"/>
</dbReference>
<evidence type="ECO:0000313" key="6">
    <source>
        <dbReference type="Proteomes" id="UP000019491"/>
    </source>
</evidence>
<proteinExistence type="predicted"/>
<evidence type="ECO:0000256" key="2">
    <source>
        <dbReference type="ARBA" id="ARBA00023125"/>
    </source>
</evidence>
<dbReference type="Gene3D" id="1.10.10.10">
    <property type="entry name" value="Winged helix-like DNA-binding domain superfamily/Winged helix DNA-binding domain"/>
    <property type="match status" value="1"/>
</dbReference>
<reference evidence="5 6" key="1">
    <citation type="submission" date="2014-02" db="EMBL/GenBank/DDBJ databases">
        <title>Whole genome shotgun sequence of Rhodococcus wratislaviensis NBRC 100605.</title>
        <authorList>
            <person name="Hosoyama A."/>
            <person name="Tsuchikane K."/>
            <person name="Yoshida I."/>
            <person name="Ohji S."/>
            <person name="Ichikawa N."/>
            <person name="Yamazoe A."/>
            <person name="Fujita N."/>
        </authorList>
    </citation>
    <scope>NUCLEOTIDE SEQUENCE [LARGE SCALE GENOMIC DNA]</scope>
    <source>
        <strain evidence="5 6">NBRC 100605</strain>
    </source>
</reference>
<evidence type="ECO:0000313" key="5">
    <source>
        <dbReference type="EMBL" id="GAF46508.1"/>
    </source>
</evidence>
<dbReference type="Gene3D" id="3.30.450.40">
    <property type="match status" value="1"/>
</dbReference>
<dbReference type="GO" id="GO:0003677">
    <property type="term" value="F:DNA binding"/>
    <property type="evidence" value="ECO:0007669"/>
    <property type="project" value="UniProtKB-KW"/>
</dbReference>
<keyword evidence="3" id="KW-0804">Transcription</keyword>
<dbReference type="SUPFAM" id="SSF55781">
    <property type="entry name" value="GAF domain-like"/>
    <property type="match status" value="1"/>
</dbReference>
<feature type="domain" description="HTH luxR-type" evidence="4">
    <location>
        <begin position="177"/>
        <end position="242"/>
    </location>
</feature>
<dbReference type="Proteomes" id="UP000019491">
    <property type="component" value="Unassembled WGS sequence"/>
</dbReference>
<dbReference type="PANTHER" id="PTHR44688:SF16">
    <property type="entry name" value="DNA-BINDING TRANSCRIPTIONAL ACTIVATOR DEVR_DOSR"/>
    <property type="match status" value="1"/>
</dbReference>
<dbReference type="GO" id="GO:0006355">
    <property type="term" value="P:regulation of DNA-templated transcription"/>
    <property type="evidence" value="ECO:0007669"/>
    <property type="project" value="InterPro"/>
</dbReference>
<evidence type="ECO:0000256" key="3">
    <source>
        <dbReference type="ARBA" id="ARBA00023163"/>
    </source>
</evidence>
<accession>X0PTV3</accession>
<dbReference type="InterPro" id="IPR003018">
    <property type="entry name" value="GAF"/>
</dbReference>
<dbReference type="InterPro" id="IPR029016">
    <property type="entry name" value="GAF-like_dom_sf"/>
</dbReference>
<sequence length="245" mass="26808">MSEFIGTRTTGVKGLSIPPHSGLGGRAVAHRRPVSVDDYRRSATIIHHYDRPLLTEGLHSVLAVPVVVGRKARAVLYAASRESAPIGDRTANLVVAASRRLGTEIVVRDEVDRRLQMLATIESAGADGATTEELRDIHADLRAVAHNVTDTTVRSRLHELSERIAALHRPSNVNATRLDRGVRLASRKIDVLSRVALGCTNSKIAQRRSMGTETVKSYLRAAMNKLEARSRQEAVVTARKLRLLP</sequence>
<dbReference type="PRINTS" id="PR00038">
    <property type="entry name" value="HTHLUXR"/>
</dbReference>
<dbReference type="InterPro" id="IPR016032">
    <property type="entry name" value="Sig_transdc_resp-reg_C-effctor"/>
</dbReference>
<organism evidence="5 6">
    <name type="scientific">Rhodococcus wratislaviensis NBRC 100605</name>
    <dbReference type="NCBI Taxonomy" id="1219028"/>
    <lineage>
        <taxon>Bacteria</taxon>
        <taxon>Bacillati</taxon>
        <taxon>Actinomycetota</taxon>
        <taxon>Actinomycetes</taxon>
        <taxon>Mycobacteriales</taxon>
        <taxon>Nocardiaceae</taxon>
        <taxon>Rhodococcus</taxon>
    </lineage>
</organism>
<dbReference type="InterPro" id="IPR036388">
    <property type="entry name" value="WH-like_DNA-bd_sf"/>
</dbReference>
<dbReference type="SMART" id="SM00421">
    <property type="entry name" value="HTH_LUXR"/>
    <property type="match status" value="1"/>
</dbReference>
<dbReference type="InterPro" id="IPR000792">
    <property type="entry name" value="Tscrpt_reg_LuxR_C"/>
</dbReference>
<dbReference type="SUPFAM" id="SSF46894">
    <property type="entry name" value="C-terminal effector domain of the bipartite response regulators"/>
    <property type="match status" value="1"/>
</dbReference>
<dbReference type="PANTHER" id="PTHR44688">
    <property type="entry name" value="DNA-BINDING TRANSCRIPTIONAL ACTIVATOR DEVR_DOSR"/>
    <property type="match status" value="1"/>
</dbReference>
<keyword evidence="6" id="KW-1185">Reference proteome</keyword>
<dbReference type="Pfam" id="PF00196">
    <property type="entry name" value="GerE"/>
    <property type="match status" value="1"/>
</dbReference>
<gene>
    <name evidence="5" type="ORF">RW1_031_00920</name>
</gene>
<keyword evidence="2" id="KW-0238">DNA-binding</keyword>
<protein>
    <submittedName>
        <fullName evidence="5">Putative LuxR family transcriptional regulator</fullName>
    </submittedName>
</protein>
<dbReference type="EMBL" id="BAWF01000031">
    <property type="protein sequence ID" value="GAF46508.1"/>
    <property type="molecule type" value="Genomic_DNA"/>
</dbReference>